<evidence type="ECO:0000256" key="10">
    <source>
        <dbReference type="ARBA" id="ARBA00058057"/>
    </source>
</evidence>
<dbReference type="InterPro" id="IPR027248">
    <property type="entry name" value="Sm_D2"/>
</dbReference>
<evidence type="ECO:0000313" key="15">
    <source>
        <dbReference type="Proteomes" id="UP000095023"/>
    </source>
</evidence>
<dbReference type="GO" id="GO:0000974">
    <property type="term" value="C:Prp19 complex"/>
    <property type="evidence" value="ECO:0007669"/>
    <property type="project" value="UniProtKB-ARBA"/>
</dbReference>
<comment type="function">
    <text evidence="10">Plays a role in pre-mRNA splicing as a core component of the spliceosomal U1, U2, U4 and U5 small nuclear ribonucleoproteins (snRNPs), the building blocks of the spliceosome.</text>
</comment>
<dbReference type="GO" id="GO:0005682">
    <property type="term" value="C:U5 snRNP"/>
    <property type="evidence" value="ECO:0007669"/>
    <property type="project" value="UniProtKB-ARBA"/>
</dbReference>
<dbReference type="InterPro" id="IPR047575">
    <property type="entry name" value="Sm"/>
</dbReference>
<reference evidence="15" key="1">
    <citation type="submission" date="2016-02" db="EMBL/GenBank/DDBJ databases">
        <title>Comparative genomics of biotechnologically important yeasts.</title>
        <authorList>
            <consortium name="DOE Joint Genome Institute"/>
            <person name="Riley R."/>
            <person name="Haridas S."/>
            <person name="Wolfe K.H."/>
            <person name="Lopes M.R."/>
            <person name="Hittinger C.T."/>
            <person name="Goker M."/>
            <person name="Salamov A."/>
            <person name="Wisecaver J."/>
            <person name="Long T.M."/>
            <person name="Aerts A.L."/>
            <person name="Barry K."/>
            <person name="Choi C."/>
            <person name="Clum A."/>
            <person name="Coughlan A.Y."/>
            <person name="Deshpande S."/>
            <person name="Douglass A.P."/>
            <person name="Hanson S.J."/>
            <person name="Klenk H.-P."/>
            <person name="Labutti K."/>
            <person name="Lapidus A."/>
            <person name="Lindquist E."/>
            <person name="Lipzen A."/>
            <person name="Meier-Kolthoff J.P."/>
            <person name="Ohm R.A."/>
            <person name="Otillar R.P."/>
            <person name="Pangilinan J."/>
            <person name="Peng Y."/>
            <person name="Rokas A."/>
            <person name="Rosa C.A."/>
            <person name="Scheuner C."/>
            <person name="Sibirny A.A."/>
            <person name="Slot J.C."/>
            <person name="Stielow J.B."/>
            <person name="Sun H."/>
            <person name="Kurtzman C.P."/>
            <person name="Blackwell M."/>
            <person name="Jeffries T.W."/>
            <person name="Grigoriev I.V."/>
        </authorList>
    </citation>
    <scope>NUCLEOTIDE SEQUENCE [LARGE SCALE GENOMIC DNA]</scope>
    <source>
        <strain evidence="15">NRRL Y-17796</strain>
    </source>
</reference>
<dbReference type="PANTHER" id="PTHR12777">
    <property type="entry name" value="SMALL NUCLEAR RIBONUCLEOPROTEIN SM D2"/>
    <property type="match status" value="1"/>
</dbReference>
<evidence type="ECO:0000256" key="9">
    <source>
        <dbReference type="ARBA" id="ARBA00033125"/>
    </source>
</evidence>
<gene>
    <name evidence="14" type="ORF">CANCADRAFT_58243</name>
</gene>
<dbReference type="Gene3D" id="2.30.30.100">
    <property type="match status" value="1"/>
</dbReference>
<dbReference type="EMBL" id="KV453843">
    <property type="protein sequence ID" value="ODV89273.1"/>
    <property type="molecule type" value="Genomic_DNA"/>
</dbReference>
<keyword evidence="8 12" id="KW-0687">Ribonucleoprotein</keyword>
<evidence type="ECO:0000256" key="11">
    <source>
        <dbReference type="ARBA" id="ARBA00070085"/>
    </source>
</evidence>
<dbReference type="OrthoDB" id="437526at2759"/>
<evidence type="ECO:0000256" key="8">
    <source>
        <dbReference type="ARBA" id="ARBA00023274"/>
    </source>
</evidence>
<evidence type="ECO:0000256" key="4">
    <source>
        <dbReference type="ARBA" id="ARBA00022490"/>
    </source>
</evidence>
<evidence type="ECO:0000256" key="6">
    <source>
        <dbReference type="ARBA" id="ARBA00023187"/>
    </source>
</evidence>
<dbReference type="AlphaFoldDB" id="A0A1E4TC27"/>
<evidence type="ECO:0000313" key="14">
    <source>
        <dbReference type="EMBL" id="ODV89273.1"/>
    </source>
</evidence>
<protein>
    <recommendedName>
        <fullName evidence="11 12">Small nuclear ribonucleoprotein Sm D2</fullName>
        <shortName evidence="12">Sm-D2</shortName>
    </recommendedName>
    <alternativeName>
        <fullName evidence="9 12">snRNP core protein D2</fullName>
    </alternativeName>
</protein>
<dbReference type="GO" id="GO:0005685">
    <property type="term" value="C:U1 snRNP"/>
    <property type="evidence" value="ECO:0007669"/>
    <property type="project" value="UniProtKB-ARBA"/>
</dbReference>
<keyword evidence="7 12" id="KW-0539">Nucleus</keyword>
<evidence type="ECO:0000256" key="3">
    <source>
        <dbReference type="ARBA" id="ARBA00008146"/>
    </source>
</evidence>
<dbReference type="PROSITE" id="PS52002">
    <property type="entry name" value="SM"/>
    <property type="match status" value="1"/>
</dbReference>
<comment type="similarity">
    <text evidence="3 12">Belongs to the snRNP core protein family.</text>
</comment>
<keyword evidence="4" id="KW-0963">Cytoplasm</keyword>
<dbReference type="CDD" id="cd01720">
    <property type="entry name" value="Sm_D2"/>
    <property type="match status" value="1"/>
</dbReference>
<evidence type="ECO:0000259" key="13">
    <source>
        <dbReference type="PROSITE" id="PS52002"/>
    </source>
</evidence>
<feature type="domain" description="Sm" evidence="13">
    <location>
        <begin position="30"/>
        <end position="113"/>
    </location>
</feature>
<dbReference type="InterPro" id="IPR010920">
    <property type="entry name" value="LSM_dom_sf"/>
</dbReference>
<sequence length="113" mass="12867">MADLVKLPRSELSEAEILKLEEYEFENGPLSVLHTAVQNNSQVLVLCRNDHKLLGRLKAFDRHSNMVLEDVKELWVEVPKNSAGKKGKPINRDRFISKMFVRGDGVILVRRAA</sequence>
<comment type="subcellular location">
    <subcellularLocation>
        <location evidence="2">Cytoplasm</location>
        <location evidence="2">Cytosol</location>
    </subcellularLocation>
    <subcellularLocation>
        <location evidence="1 12">Nucleus</location>
    </subcellularLocation>
</comment>
<evidence type="ECO:0000256" key="2">
    <source>
        <dbReference type="ARBA" id="ARBA00004514"/>
    </source>
</evidence>
<dbReference type="GO" id="GO:0005829">
    <property type="term" value="C:cytosol"/>
    <property type="evidence" value="ECO:0007669"/>
    <property type="project" value="UniProtKB-SubCell"/>
</dbReference>
<evidence type="ECO:0000256" key="12">
    <source>
        <dbReference type="RuleBase" id="RU365051"/>
    </source>
</evidence>
<keyword evidence="15" id="KW-1185">Reference proteome</keyword>
<dbReference type="SMART" id="SM00651">
    <property type="entry name" value="Sm"/>
    <property type="match status" value="1"/>
</dbReference>
<dbReference type="SUPFAM" id="SSF50182">
    <property type="entry name" value="Sm-like ribonucleoproteins"/>
    <property type="match status" value="1"/>
</dbReference>
<dbReference type="GO" id="GO:0005681">
    <property type="term" value="C:spliceosomal complex"/>
    <property type="evidence" value="ECO:0007669"/>
    <property type="project" value="UniProtKB-ARBA"/>
</dbReference>
<dbReference type="InterPro" id="IPR001163">
    <property type="entry name" value="Sm_dom_euk/arc"/>
</dbReference>
<dbReference type="GO" id="GO:0003723">
    <property type="term" value="F:RNA binding"/>
    <property type="evidence" value="ECO:0007669"/>
    <property type="project" value="InterPro"/>
</dbReference>
<accession>A0A1E4TC27</accession>
<dbReference type="FunFam" id="2.30.30.100:FF:000018">
    <property type="entry name" value="Small nuclear ribonucleoprotein Sm D2"/>
    <property type="match status" value="1"/>
</dbReference>
<keyword evidence="6 12" id="KW-0508">mRNA splicing</keyword>
<evidence type="ECO:0000256" key="5">
    <source>
        <dbReference type="ARBA" id="ARBA00022664"/>
    </source>
</evidence>
<evidence type="ECO:0000256" key="7">
    <source>
        <dbReference type="ARBA" id="ARBA00023242"/>
    </source>
</evidence>
<dbReference type="Proteomes" id="UP000095023">
    <property type="component" value="Unassembled WGS sequence"/>
</dbReference>
<evidence type="ECO:0000256" key="1">
    <source>
        <dbReference type="ARBA" id="ARBA00004123"/>
    </source>
</evidence>
<organism evidence="14 15">
    <name type="scientific">Tortispora caseinolytica NRRL Y-17796</name>
    <dbReference type="NCBI Taxonomy" id="767744"/>
    <lineage>
        <taxon>Eukaryota</taxon>
        <taxon>Fungi</taxon>
        <taxon>Dikarya</taxon>
        <taxon>Ascomycota</taxon>
        <taxon>Saccharomycotina</taxon>
        <taxon>Trigonopsidomycetes</taxon>
        <taxon>Trigonopsidales</taxon>
        <taxon>Trigonopsidaceae</taxon>
        <taxon>Tortispora</taxon>
    </lineage>
</organism>
<keyword evidence="5 12" id="KW-0507">mRNA processing</keyword>
<dbReference type="GO" id="GO:0000398">
    <property type="term" value="P:mRNA splicing, via spliceosome"/>
    <property type="evidence" value="ECO:0007669"/>
    <property type="project" value="UniProtKB-ARBA"/>
</dbReference>
<name>A0A1E4TC27_9ASCO</name>
<dbReference type="Pfam" id="PF01423">
    <property type="entry name" value="LSM"/>
    <property type="match status" value="1"/>
</dbReference>
<proteinExistence type="inferred from homology"/>